<dbReference type="Proteomes" id="UP001156831">
    <property type="component" value="Unassembled WGS sequence"/>
</dbReference>
<dbReference type="RefSeq" id="WP_280600751.1">
    <property type="nucleotide sequence ID" value="NZ_JARXRN010000021.1"/>
</dbReference>
<comment type="caution">
    <text evidence="1">The sequence shown here is derived from an EMBL/GenBank/DDBJ whole genome shotgun (WGS) entry which is preliminary data.</text>
</comment>
<organism evidence="1 2">
    <name type="scientific">Luteimonas rhizosphaericola</name>
    <dbReference type="NCBI Taxonomy" id="3042024"/>
    <lineage>
        <taxon>Bacteria</taxon>
        <taxon>Pseudomonadati</taxon>
        <taxon>Pseudomonadota</taxon>
        <taxon>Gammaproteobacteria</taxon>
        <taxon>Lysobacterales</taxon>
        <taxon>Lysobacteraceae</taxon>
        <taxon>Luteimonas</taxon>
    </lineage>
</organism>
<reference evidence="1 2" key="1">
    <citation type="submission" date="2023-04" db="EMBL/GenBank/DDBJ databases">
        <title>Luteimonas sp. M1R5S18.</title>
        <authorList>
            <person name="Sun J.-Q."/>
        </authorList>
    </citation>
    <scope>NUCLEOTIDE SEQUENCE [LARGE SCALE GENOMIC DNA]</scope>
    <source>
        <strain evidence="1 2">M1R5S18</strain>
    </source>
</reference>
<protein>
    <submittedName>
        <fullName evidence="1">Uncharacterized protein</fullName>
    </submittedName>
</protein>
<dbReference type="EMBL" id="JARXRN010000021">
    <property type="protein sequence ID" value="MDH5830199.1"/>
    <property type="molecule type" value="Genomic_DNA"/>
</dbReference>
<keyword evidence="2" id="KW-1185">Reference proteome</keyword>
<sequence>MKPVPKLDRPAIEQRLAQIDAELPLLRQDMETFFDAVQDRADALCREVEPAEREWVRSRVQAMVERVDDDA</sequence>
<proteinExistence type="predicted"/>
<accession>A0ABT6JHQ0</accession>
<gene>
    <name evidence="1" type="ORF">QFW80_06665</name>
</gene>
<evidence type="ECO:0000313" key="1">
    <source>
        <dbReference type="EMBL" id="MDH5830199.1"/>
    </source>
</evidence>
<evidence type="ECO:0000313" key="2">
    <source>
        <dbReference type="Proteomes" id="UP001156831"/>
    </source>
</evidence>
<name>A0ABT6JHQ0_9GAMM</name>